<evidence type="ECO:0000259" key="1">
    <source>
        <dbReference type="Pfam" id="PF13524"/>
    </source>
</evidence>
<proteinExistence type="predicted"/>
<reference evidence="3" key="1">
    <citation type="submission" date="2017-04" db="EMBL/GenBank/DDBJ databases">
        <authorList>
            <person name="Varghese N."/>
            <person name="Submissions S."/>
        </authorList>
    </citation>
    <scope>NUCLEOTIDE SEQUENCE [LARGE SCALE GENOMIC DNA]</scope>
    <source>
        <strain evidence="3">K3S</strain>
    </source>
</reference>
<feature type="domain" description="Spore protein YkvP/CgeB glycosyl transferase-like" evidence="1">
    <location>
        <begin position="359"/>
        <end position="492"/>
    </location>
</feature>
<dbReference type="OrthoDB" id="9179708at2"/>
<dbReference type="Proteomes" id="UP000192906">
    <property type="component" value="Unassembled WGS sequence"/>
</dbReference>
<dbReference type="RefSeq" id="WP_085100489.1">
    <property type="nucleotide sequence ID" value="NZ_FWZU01000002.1"/>
</dbReference>
<name>A0A1X7CZL7_9BACT</name>
<dbReference type="InterPro" id="IPR055259">
    <property type="entry name" value="YkvP/CgeB_Glyco_trans-like"/>
</dbReference>
<dbReference type="Pfam" id="PF13524">
    <property type="entry name" value="Glyco_trans_1_2"/>
    <property type="match status" value="1"/>
</dbReference>
<organism evidence="2 3">
    <name type="scientific">Desulfovibrio gilichinskyi</name>
    <dbReference type="NCBI Taxonomy" id="1519643"/>
    <lineage>
        <taxon>Bacteria</taxon>
        <taxon>Pseudomonadati</taxon>
        <taxon>Thermodesulfobacteriota</taxon>
        <taxon>Desulfovibrionia</taxon>
        <taxon>Desulfovibrionales</taxon>
        <taxon>Desulfovibrionaceae</taxon>
        <taxon>Desulfovibrio</taxon>
    </lineage>
</organism>
<gene>
    <name evidence="2" type="ORF">SAMN06295933_1464</name>
</gene>
<evidence type="ECO:0000313" key="2">
    <source>
        <dbReference type="EMBL" id="SMF05919.1"/>
    </source>
</evidence>
<sequence length="495" mass="56826">MQRPQRIRIKNESGKLQSLPDGKEYFQELGGSGDILFLGIGPNPDLLTEFFPDESYYYYIECPEYEKQIPSLLALPAKFKKIQSYDATFFNKNSFRLILYTPNKRLFPSFWEPITSKLTLNKTEICSKIQSKSVWIPGNDHSLLVPEISKAFARADFTYRVIAPDAMRRNMLSLLKQELPEIVFSINFNGLDNSGETFFLLREAGVKVVVWMVDNPFHVISGIKSAYWKEVPMLITDDWFIKPLRKLGATKIGHLPLATDPDIFNPNVPLYPGLDNRIVFAGRSSFPKKVKFFAGCEFSSKDERDAVYAINSGIKPNFEWWINRDDITSFWPEPNVRSSGFRAEQTGTIWRTETLKFAGSNLTVFGDEGWRELLPDVDLRKPIDYYTVLPAVYTNSAIVLNMTSPLLPNGLTQRNFDVWAAGGFLLTDQTPGLSIFPEELVKECSFSTPSELPELCDKYLADPQRRIELSKKWREVILKDHTYQNRIRNILNFIN</sequence>
<dbReference type="STRING" id="1519643.SAMN06295933_1464"/>
<dbReference type="AlphaFoldDB" id="A0A1X7CZL7"/>
<protein>
    <recommendedName>
        <fullName evidence="1">Spore protein YkvP/CgeB glycosyl transferase-like domain-containing protein</fullName>
    </recommendedName>
</protein>
<accession>A0A1X7CZL7</accession>
<keyword evidence="3" id="KW-1185">Reference proteome</keyword>
<dbReference type="EMBL" id="FWZU01000002">
    <property type="protein sequence ID" value="SMF05919.1"/>
    <property type="molecule type" value="Genomic_DNA"/>
</dbReference>
<evidence type="ECO:0000313" key="3">
    <source>
        <dbReference type="Proteomes" id="UP000192906"/>
    </source>
</evidence>